<sequence length="434" mass="47932">MYLTISHFTSVSSFLAPHLSSSLKKLPARAIIGSFSTLQSTPNDPNETPLDSDWSITPSSSSKSPSSSRSRPSNPPGRSSSFPQSPGNGGGGGGRKKQAGSQTRVFVQNIPEGFTWTDLKDMFRESLPSPCGTSVAFASVSTGKNCGIVQFDEASCVPAAIDLGKSGGYTYNGSPVAVYVREDVQDRSRRRGGEGDDKNRVYGRERNSGGVRDRAAGVRYECATEGVEDILKEEEIDIVEEMVRARIQARGRRNFEAGDEIREELKRKYGVRINDREGIWWVDTDIESGGVGGASDSGAVKSWRVSNDHESDSFEGVLDVGEVNSLLEEREGMRRKRAYREADEILRRVYNLPKDGRRIAVDDKEKRWSVYVVYEEGKEDEEASIRDQCIEVLKIHDPTKVGEVESLLDKFKGKEKQILKKLRERYGGGGGLDV</sequence>
<name>A0A9W7G5G3_9STRA</name>
<evidence type="ECO:0000313" key="5">
    <source>
        <dbReference type="Proteomes" id="UP001165065"/>
    </source>
</evidence>
<dbReference type="InterPro" id="IPR035979">
    <property type="entry name" value="RBD_domain_sf"/>
</dbReference>
<feature type="compositionally biased region" description="Low complexity" evidence="2">
    <location>
        <begin position="52"/>
        <end position="83"/>
    </location>
</feature>
<dbReference type="InterPro" id="IPR009080">
    <property type="entry name" value="tRNAsynth_Ia_anticodon-bd"/>
</dbReference>
<dbReference type="PROSITE" id="PS50102">
    <property type="entry name" value="RRM"/>
    <property type="match status" value="1"/>
</dbReference>
<dbReference type="SUPFAM" id="SSF54928">
    <property type="entry name" value="RNA-binding domain, RBD"/>
    <property type="match status" value="1"/>
</dbReference>
<dbReference type="Gene3D" id="3.30.70.330">
    <property type="match status" value="1"/>
</dbReference>
<dbReference type="SMART" id="SM00360">
    <property type="entry name" value="RRM"/>
    <property type="match status" value="1"/>
</dbReference>
<dbReference type="Gene3D" id="1.20.120.1910">
    <property type="entry name" value="Cysteine-tRNA ligase, C-terminal anti-codon recognition domain"/>
    <property type="match status" value="1"/>
</dbReference>
<dbReference type="OrthoDB" id="1099063at2759"/>
<dbReference type="Pfam" id="PF00076">
    <property type="entry name" value="RRM_1"/>
    <property type="match status" value="1"/>
</dbReference>
<dbReference type="GO" id="GO:0003723">
    <property type="term" value="F:RNA binding"/>
    <property type="evidence" value="ECO:0007669"/>
    <property type="project" value="UniProtKB-UniRule"/>
</dbReference>
<feature type="domain" description="RRM" evidence="3">
    <location>
        <begin position="103"/>
        <end position="183"/>
    </location>
</feature>
<dbReference type="CDD" id="cd00590">
    <property type="entry name" value="RRM_SF"/>
    <property type="match status" value="1"/>
</dbReference>
<evidence type="ECO:0000256" key="2">
    <source>
        <dbReference type="SAM" id="MobiDB-lite"/>
    </source>
</evidence>
<gene>
    <name evidence="4" type="ORF">TrCOL_g13826</name>
</gene>
<dbReference type="GO" id="GO:0004812">
    <property type="term" value="F:aminoacyl-tRNA ligase activity"/>
    <property type="evidence" value="ECO:0007669"/>
    <property type="project" value="InterPro"/>
</dbReference>
<feature type="region of interest" description="Disordered" evidence="2">
    <location>
        <begin position="36"/>
        <end position="101"/>
    </location>
</feature>
<organism evidence="4 5">
    <name type="scientific">Triparma columacea</name>
    <dbReference type="NCBI Taxonomy" id="722753"/>
    <lineage>
        <taxon>Eukaryota</taxon>
        <taxon>Sar</taxon>
        <taxon>Stramenopiles</taxon>
        <taxon>Ochrophyta</taxon>
        <taxon>Bolidophyceae</taxon>
        <taxon>Parmales</taxon>
        <taxon>Triparmaceae</taxon>
        <taxon>Triparma</taxon>
    </lineage>
</organism>
<accession>A0A9W7G5G3</accession>
<evidence type="ECO:0000256" key="1">
    <source>
        <dbReference type="PROSITE-ProRule" id="PRU00176"/>
    </source>
</evidence>
<dbReference type="EMBL" id="BRYA01000040">
    <property type="protein sequence ID" value="GMI34217.1"/>
    <property type="molecule type" value="Genomic_DNA"/>
</dbReference>
<dbReference type="AlphaFoldDB" id="A0A9W7G5G3"/>
<dbReference type="GO" id="GO:0005524">
    <property type="term" value="F:ATP binding"/>
    <property type="evidence" value="ECO:0007669"/>
    <property type="project" value="InterPro"/>
</dbReference>
<dbReference type="SUPFAM" id="SSF47323">
    <property type="entry name" value="Anticodon-binding domain of a subclass of class I aminoacyl-tRNA synthetases"/>
    <property type="match status" value="1"/>
</dbReference>
<dbReference type="GO" id="GO:0006418">
    <property type="term" value="P:tRNA aminoacylation for protein translation"/>
    <property type="evidence" value="ECO:0007669"/>
    <property type="project" value="InterPro"/>
</dbReference>
<evidence type="ECO:0000259" key="3">
    <source>
        <dbReference type="PROSITE" id="PS50102"/>
    </source>
</evidence>
<feature type="compositionally biased region" description="Polar residues" evidence="2">
    <location>
        <begin position="36"/>
        <end position="46"/>
    </location>
</feature>
<keyword evidence="5" id="KW-1185">Reference proteome</keyword>
<proteinExistence type="predicted"/>
<comment type="caution">
    <text evidence="4">The sequence shown here is derived from an EMBL/GenBank/DDBJ whole genome shotgun (WGS) entry which is preliminary data.</text>
</comment>
<evidence type="ECO:0000313" key="4">
    <source>
        <dbReference type="EMBL" id="GMI34217.1"/>
    </source>
</evidence>
<dbReference type="InterPro" id="IPR012677">
    <property type="entry name" value="Nucleotide-bd_a/b_plait_sf"/>
</dbReference>
<dbReference type="InterPro" id="IPR000504">
    <property type="entry name" value="RRM_dom"/>
</dbReference>
<dbReference type="Proteomes" id="UP001165065">
    <property type="component" value="Unassembled WGS sequence"/>
</dbReference>
<protein>
    <recommendedName>
        <fullName evidence="3">RRM domain-containing protein</fullName>
    </recommendedName>
</protein>
<reference evidence="5" key="1">
    <citation type="journal article" date="2023" name="Commun. Biol.">
        <title>Genome analysis of Parmales, the sister group of diatoms, reveals the evolutionary specialization of diatoms from phago-mixotrophs to photoautotrophs.</title>
        <authorList>
            <person name="Ban H."/>
            <person name="Sato S."/>
            <person name="Yoshikawa S."/>
            <person name="Yamada K."/>
            <person name="Nakamura Y."/>
            <person name="Ichinomiya M."/>
            <person name="Sato N."/>
            <person name="Blanc-Mathieu R."/>
            <person name="Endo H."/>
            <person name="Kuwata A."/>
            <person name="Ogata H."/>
        </authorList>
    </citation>
    <scope>NUCLEOTIDE SEQUENCE [LARGE SCALE GENOMIC DNA]</scope>
</reference>
<keyword evidence="1" id="KW-0694">RNA-binding</keyword>
<feature type="region of interest" description="Disordered" evidence="2">
    <location>
        <begin position="185"/>
        <end position="208"/>
    </location>
</feature>